<name>A0ABQ5VGW1_9RHOB</name>
<keyword evidence="1" id="KW-1188">Viral release from host cell</keyword>
<dbReference type="Pfam" id="PF04586">
    <property type="entry name" value="Peptidase_S78"/>
    <property type="match status" value="1"/>
</dbReference>
<keyword evidence="2" id="KW-0645">Protease</keyword>
<dbReference type="EMBL" id="BSNL01000001">
    <property type="protein sequence ID" value="GLQ26323.1"/>
    <property type="molecule type" value="Genomic_DNA"/>
</dbReference>
<evidence type="ECO:0000313" key="5">
    <source>
        <dbReference type="EMBL" id="GLQ26323.1"/>
    </source>
</evidence>
<keyword evidence="3" id="KW-0378">Hydrolase</keyword>
<accession>A0ABQ5VGW1</accession>
<reference evidence="5" key="1">
    <citation type="journal article" date="2014" name="Int. J. Syst. Evol. Microbiol.">
        <title>Complete genome of a new Firmicutes species belonging to the dominant human colonic microbiota ('Ruminococcus bicirculans') reveals two chromosomes and a selective capacity to utilize plant glucans.</title>
        <authorList>
            <consortium name="NISC Comparative Sequencing Program"/>
            <person name="Wegmann U."/>
            <person name="Louis P."/>
            <person name="Goesmann A."/>
            <person name="Henrissat B."/>
            <person name="Duncan S.H."/>
            <person name="Flint H.J."/>
        </authorList>
    </citation>
    <scope>NUCLEOTIDE SEQUENCE</scope>
    <source>
        <strain evidence="5">NBRC 109915</strain>
    </source>
</reference>
<keyword evidence="6" id="KW-1185">Reference proteome</keyword>
<feature type="domain" description="Prohead serine protease" evidence="4">
    <location>
        <begin position="37"/>
        <end position="175"/>
    </location>
</feature>
<evidence type="ECO:0000259" key="4">
    <source>
        <dbReference type="Pfam" id="PF04586"/>
    </source>
</evidence>
<dbReference type="SUPFAM" id="SSF50789">
    <property type="entry name" value="Herpes virus serine proteinase, assemblin"/>
    <property type="match status" value="1"/>
</dbReference>
<organism evidence="5 6">
    <name type="scientific">Sulfitobacter pacificus</name>
    <dbReference type="NCBI Taxonomy" id="1499314"/>
    <lineage>
        <taxon>Bacteria</taxon>
        <taxon>Pseudomonadati</taxon>
        <taxon>Pseudomonadota</taxon>
        <taxon>Alphaproteobacteria</taxon>
        <taxon>Rhodobacterales</taxon>
        <taxon>Roseobacteraceae</taxon>
        <taxon>Sulfitobacter</taxon>
    </lineage>
</organism>
<dbReference type="InterPro" id="IPR006433">
    <property type="entry name" value="Prohead_protease"/>
</dbReference>
<evidence type="ECO:0000313" key="6">
    <source>
        <dbReference type="Proteomes" id="UP001161388"/>
    </source>
</evidence>
<dbReference type="Proteomes" id="UP001161388">
    <property type="component" value="Unassembled WGS sequence"/>
</dbReference>
<sequence length="216" mass="22780">MGYDVGNFGFAPESGKDLSVGLPVLERKFMAFQEVAKVDGGTEISGYASLFGTVDQGGDVVEPGAYGVSLKAVASAGRSIKMLWQHDPTLPIGVWDEVREDGKGLFVKGRILDSVEKGREAAALIAAGAIDGLSIGYRTVKATKNTKGQRLLSELELWEVSLVTFPMLPSARVAGKGDEIAVGDMLRDMAASFAGARAELARQDPALNRGKFGSDG</sequence>
<evidence type="ECO:0000256" key="1">
    <source>
        <dbReference type="ARBA" id="ARBA00022612"/>
    </source>
</evidence>
<comment type="caution">
    <text evidence="5">The sequence shown here is derived from an EMBL/GenBank/DDBJ whole genome shotgun (WGS) entry which is preliminary data.</text>
</comment>
<protein>
    <submittedName>
        <fullName evidence="5">Peptidase U35</fullName>
    </submittedName>
</protein>
<proteinExistence type="predicted"/>
<dbReference type="InterPro" id="IPR054613">
    <property type="entry name" value="Peptidase_S78_dom"/>
</dbReference>
<reference evidence="5" key="2">
    <citation type="submission" date="2023-01" db="EMBL/GenBank/DDBJ databases">
        <title>Draft genome sequence of Sulfitobacter pacificus strain NBRC 109915.</title>
        <authorList>
            <person name="Sun Q."/>
            <person name="Mori K."/>
        </authorList>
    </citation>
    <scope>NUCLEOTIDE SEQUENCE</scope>
    <source>
        <strain evidence="5">NBRC 109915</strain>
    </source>
</reference>
<evidence type="ECO:0000256" key="3">
    <source>
        <dbReference type="ARBA" id="ARBA00022801"/>
    </source>
</evidence>
<gene>
    <name evidence="5" type="ORF">GCM10007927_11260</name>
</gene>
<evidence type="ECO:0000256" key="2">
    <source>
        <dbReference type="ARBA" id="ARBA00022670"/>
    </source>
</evidence>
<dbReference type="NCBIfam" id="TIGR01543">
    <property type="entry name" value="proheadase_HK97"/>
    <property type="match status" value="1"/>
</dbReference>